<protein>
    <submittedName>
        <fullName evidence="4">Surface-associated interspersed protein (SURFIN)</fullName>
    </submittedName>
</protein>
<reference evidence="4 5" key="1">
    <citation type="submission" date="2015-04" db="EMBL/GenBank/DDBJ databases">
        <authorList>
            <consortium name="Pathogen Informatics"/>
        </authorList>
    </citation>
    <scope>NUCLEOTIDE SEQUENCE [LARGE SCALE GENOMIC DNA]</scope>
    <source>
        <strain evidence="4 5">SGS1</strain>
    </source>
</reference>
<evidence type="ECO:0000256" key="1">
    <source>
        <dbReference type="SAM" id="Coils"/>
    </source>
</evidence>
<dbReference type="OMA" id="NPPELTY"/>
<evidence type="ECO:0000313" key="5">
    <source>
        <dbReference type="Proteomes" id="UP000220158"/>
    </source>
</evidence>
<dbReference type="EMBL" id="CVMU01000119">
    <property type="protein sequence ID" value="CRG84446.1"/>
    <property type="molecule type" value="Genomic_DNA"/>
</dbReference>
<name>A0A1J1GMT2_PLARL</name>
<organism evidence="4 5">
    <name type="scientific">Plasmodium relictum</name>
    <dbReference type="NCBI Taxonomy" id="85471"/>
    <lineage>
        <taxon>Eukaryota</taxon>
        <taxon>Sar</taxon>
        <taxon>Alveolata</taxon>
        <taxon>Apicomplexa</taxon>
        <taxon>Aconoidasida</taxon>
        <taxon>Haemosporida</taxon>
        <taxon>Plasmodiidae</taxon>
        <taxon>Plasmodium</taxon>
        <taxon>Plasmodium (Haemamoeba)</taxon>
    </lineage>
</organism>
<keyword evidence="1" id="KW-0175">Coiled coil</keyword>
<keyword evidence="3" id="KW-1133">Transmembrane helix</keyword>
<feature type="compositionally biased region" description="Polar residues" evidence="2">
    <location>
        <begin position="401"/>
        <end position="411"/>
    </location>
</feature>
<feature type="region of interest" description="Disordered" evidence="2">
    <location>
        <begin position="197"/>
        <end position="226"/>
    </location>
</feature>
<evidence type="ECO:0000256" key="3">
    <source>
        <dbReference type="SAM" id="Phobius"/>
    </source>
</evidence>
<feature type="region of interest" description="Disordered" evidence="2">
    <location>
        <begin position="1442"/>
        <end position="1468"/>
    </location>
</feature>
<dbReference type="RefSeq" id="XP_028531092.1">
    <property type="nucleotide sequence ID" value="XM_028679993.1"/>
</dbReference>
<feature type="compositionally biased region" description="Basic and acidic residues" evidence="2">
    <location>
        <begin position="1448"/>
        <end position="1468"/>
    </location>
</feature>
<feature type="coiled-coil region" evidence="1">
    <location>
        <begin position="1050"/>
        <end position="1094"/>
    </location>
</feature>
<keyword evidence="3" id="KW-0812">Transmembrane</keyword>
<dbReference type="KEGG" id="prel:PRELSG_0022100"/>
<evidence type="ECO:0000313" key="4">
    <source>
        <dbReference type="EMBL" id="CRG84446.1"/>
    </source>
</evidence>
<sequence length="1480" mass="174414">MNTEKKIDRRKARSASKYGHQYETWKNQVTSDFNNELQNINIERDITKKRKSCRDFNNNVDDTKEDFMGVKVIDLQVEGNPEEAWKEIEQHINNKISQFPNLQCKRIPSNYPKAKRNKRNKIVDFCEERDKHFHSLKMKKTNDECLNYNQWINDEKNKFLNNNPWSISDSMGNDQAFKISRNCTLINMSMFSNEDCSKYNSRPSNSLSQQRSFSPLVTTQTPNRKATPIKTTLHTITLNPTTASIPAQITIQITTLKPTNIYIPKNTSPPVNASTSAQVTTKRTTSTNIIQATSNNISTSTDTPTTKPKFTFTTTPNPVSTTEPTTTQATTSNPVSTTESTTTQATTPNPASTTEPTTTQATTSNPVSTTESTTTQATTPNPASTTEPTTTSATTQAITSNPVSTTEPTTTSANVPIIQNTSLSQSTFKPTIISKSTTTSTPSTTQAITPTIMQATACKTTPLTTSASPSAKKTAKATASTNASSSTLSTTLSTIKQNSNVTLTNFKTITSVNNLPASIHVHNTSYGNMSSGISIKSSSTPTKSIIIPLSFALGSFLGILLLFIFVYRCTPIGSWLGNSRSKKKRIRKKKKEVQIDSAPIFLGFSDKKSEINMKNFSICNEANSFTCEIRLENEININERYGKEESKENKNEEKREKTEKAEKRSERNIEKKSNVVARTKKWKWKAVIEVYMIILEEFQKEEWELNRREFLKICLEEFKEDIYLDVINRHLNMGADQEEITSIFLEQRPLWKIWAERNNKLIEKWKKEHWFKNLKREWKKEVNKYVELIEKEEMMEGKENGEINPMLERQKIIWKKWMQKQKMSRTFDNDELLKQLLVEYQTEEEMKKSVETIDKGKIKREIEKKNKANNDLIKNKLISRLKIEIHMMVLDECKKEEWIGSKKEFLKTCIEELKMQNSSDEKTKFLEIEEEIMKNIILGKKKNELEKMKKEKCFIELKQEWKNKEKKYMEELNKENLSGDNEERIENSMLQKQKIIWKKHWEEIHKKLEDENKKECFIKLMEELEKKEINIKEIDKINVVEKNIKENEIVKEKKKEYIQLEKKEEIYRKDEKVGKKKKKKIKHMEGKVEEVKEKNNYMALRKKPKRKTIIEIHMMIMQDCKEEEWELNRVEFLEICLNEWLKNEGIIKNVMDKKVMLKGEKESNNVALEKKKMLSKKWIERQRRLLEKWEKEEWFKNLKEEWKMEEDIYAKTKDKLDFIDRQDKIESNPTLERKKEIWKQWIQRQREAFMEHYKEGWFRELLEEYEKEECEFIKEENEKNVEEEKNYLENERREVAIVDIKKEVNNNIKKKRLISNMCVEIHMMVLDQCKKEEIESMTNEFLKLCIEQKKEHEGSREQEVGNKEVDEVEKKREMNIMIKKKKEKWECWKKEDWFQELKLNWKKEMIHMKEITDNIREKVVNPMLETQIIEKHWQEKQRNILKKRNKQNKHERSMKKNKDEEKIGDKNDEDGLKEWNITIL</sequence>
<feature type="compositionally biased region" description="Polar residues" evidence="2">
    <location>
        <begin position="197"/>
        <end position="224"/>
    </location>
</feature>
<accession>A0A1J1GMT2</accession>
<feature type="transmembrane region" description="Helical" evidence="3">
    <location>
        <begin position="545"/>
        <end position="567"/>
    </location>
</feature>
<dbReference type="Proteomes" id="UP000220158">
    <property type="component" value="Unassembled WGS sequence"/>
</dbReference>
<feature type="compositionally biased region" description="Polar residues" evidence="2">
    <location>
        <begin position="265"/>
        <end position="292"/>
    </location>
</feature>
<gene>
    <name evidence="4" type="ORF">PRELSG_0022100</name>
</gene>
<dbReference type="VEuPathDB" id="PlasmoDB:PRELSG_0022100"/>
<evidence type="ECO:0000256" key="2">
    <source>
        <dbReference type="SAM" id="MobiDB-lite"/>
    </source>
</evidence>
<dbReference type="GeneID" id="39734149"/>
<proteinExistence type="predicted"/>
<feature type="coiled-coil region" evidence="1">
    <location>
        <begin position="1258"/>
        <end position="1294"/>
    </location>
</feature>
<keyword evidence="5" id="KW-1185">Reference proteome</keyword>
<keyword evidence="3" id="KW-0472">Membrane</keyword>
<feature type="compositionally biased region" description="Low complexity" evidence="2">
    <location>
        <begin position="293"/>
        <end position="400"/>
    </location>
</feature>
<feature type="region of interest" description="Disordered" evidence="2">
    <location>
        <begin position="262"/>
        <end position="411"/>
    </location>
</feature>
<feature type="region of interest" description="Disordered" evidence="2">
    <location>
        <begin position="643"/>
        <end position="669"/>
    </location>
</feature>